<dbReference type="AlphaFoldDB" id="A0AAV2CVN9"/>
<reference evidence="2 3" key="1">
    <citation type="submission" date="2024-04" db="EMBL/GenBank/DDBJ databases">
        <authorList>
            <person name="Fracassetti M."/>
        </authorList>
    </citation>
    <scope>NUCLEOTIDE SEQUENCE [LARGE SCALE GENOMIC DNA]</scope>
</reference>
<dbReference type="InterPro" id="IPR002156">
    <property type="entry name" value="RNaseH_domain"/>
</dbReference>
<keyword evidence="3" id="KW-1185">Reference proteome</keyword>
<proteinExistence type="predicted"/>
<evidence type="ECO:0000259" key="1">
    <source>
        <dbReference type="Pfam" id="PF13456"/>
    </source>
</evidence>
<sequence>MRQFIQQYNEWIALPRDRDGRSPISVPWAMALVNPSEVVFQWDGATKAGSHSAGVMVIRLRSGGLIRVMGIQLLDVDDRTTVELLVLREAVLWCLNLGFHTICFEGDVKVVIDKINQSDTRDSRVGGFAAGGGVLF</sequence>
<name>A0AAV2CVN9_9ROSI</name>
<dbReference type="EMBL" id="OZ034814">
    <property type="protein sequence ID" value="CAL1360390.1"/>
    <property type="molecule type" value="Genomic_DNA"/>
</dbReference>
<dbReference type="Proteomes" id="UP001497516">
    <property type="component" value="Chromosome 10"/>
</dbReference>
<dbReference type="GO" id="GO:0004523">
    <property type="term" value="F:RNA-DNA hybrid ribonuclease activity"/>
    <property type="evidence" value="ECO:0007669"/>
    <property type="project" value="InterPro"/>
</dbReference>
<accession>A0AAV2CVN9</accession>
<organism evidence="2 3">
    <name type="scientific">Linum trigynum</name>
    <dbReference type="NCBI Taxonomy" id="586398"/>
    <lineage>
        <taxon>Eukaryota</taxon>
        <taxon>Viridiplantae</taxon>
        <taxon>Streptophyta</taxon>
        <taxon>Embryophyta</taxon>
        <taxon>Tracheophyta</taxon>
        <taxon>Spermatophyta</taxon>
        <taxon>Magnoliopsida</taxon>
        <taxon>eudicotyledons</taxon>
        <taxon>Gunneridae</taxon>
        <taxon>Pentapetalae</taxon>
        <taxon>rosids</taxon>
        <taxon>fabids</taxon>
        <taxon>Malpighiales</taxon>
        <taxon>Linaceae</taxon>
        <taxon>Linum</taxon>
    </lineage>
</organism>
<evidence type="ECO:0000313" key="3">
    <source>
        <dbReference type="Proteomes" id="UP001497516"/>
    </source>
</evidence>
<feature type="domain" description="RNase H type-1" evidence="1">
    <location>
        <begin position="43"/>
        <end position="121"/>
    </location>
</feature>
<dbReference type="Pfam" id="PF13456">
    <property type="entry name" value="RVT_3"/>
    <property type="match status" value="1"/>
</dbReference>
<dbReference type="GO" id="GO:0003676">
    <property type="term" value="F:nucleic acid binding"/>
    <property type="evidence" value="ECO:0007669"/>
    <property type="project" value="InterPro"/>
</dbReference>
<evidence type="ECO:0000313" key="2">
    <source>
        <dbReference type="EMBL" id="CAL1360390.1"/>
    </source>
</evidence>
<protein>
    <recommendedName>
        <fullName evidence="1">RNase H type-1 domain-containing protein</fullName>
    </recommendedName>
</protein>
<gene>
    <name evidence="2" type="ORF">LTRI10_LOCUS7830</name>
</gene>